<dbReference type="GeneID" id="26255007"/>
<sequence length="562" mass="64277">MSLSISTDSEDLEYLNVVWKDEYDEHVSPDDGKRQLHIFSTEHRDAAEYIKSRPLTRSRASSATLEKCLERYKSCLNHEMCKKALRSNKRNTAPTRLLEIRPNSELHLYTVPQGENPLYAALTYCWGNSQQQQNAKTTSENVKNRHGRIDKCQLPQTIIDAVKIARTLELSYLWVDVFCISKMKSIYRGATITISAASARDSTEGFLRDRDLKKAYGNLFKLPYYNKRAGHVVKGWLLLSEHPIADTYEENIDKRAWTMEEDILSLRLLRFGSKQTTWRCATYPQAETIDGGGCPTLKNKDYAFSVNSPHRNSEVRSNVLRIGPSGGESCVEADWFHVISEYTLRSSKKPKDRLPACAALAESFANIMGFKSSDYLAGLWKNNIHSHLLWYRLEGRKAAWISEPSWSWACISGPIYFLGFELSEPTSGANIAKYVSSSMEYKFRNYKYGEVVSGCLKLNGRLREVHWNYQCLRRSADDPDVLPLEIYWDLSDGDSLDGPSWEKPVYCFEIFGTCNYSLGLLLVRNDKSGFRRAGCYEDTRERGPSTMSSLFDETEPQNIEIH</sequence>
<dbReference type="AlphaFoldDB" id="W7ERJ9"/>
<protein>
    <recommendedName>
        <fullName evidence="2">Heterokaryon incompatibility domain-containing protein</fullName>
    </recommendedName>
</protein>
<proteinExistence type="predicted"/>
<dbReference type="PANTHER" id="PTHR33112">
    <property type="entry name" value="DOMAIN PROTEIN, PUTATIVE-RELATED"/>
    <property type="match status" value="1"/>
</dbReference>
<evidence type="ECO:0000256" key="1">
    <source>
        <dbReference type="SAM" id="MobiDB-lite"/>
    </source>
</evidence>
<dbReference type="OrthoDB" id="5125733at2759"/>
<accession>W7ERJ9</accession>
<dbReference type="InterPro" id="IPR010730">
    <property type="entry name" value="HET"/>
</dbReference>
<evidence type="ECO:0000313" key="4">
    <source>
        <dbReference type="Proteomes" id="UP000054337"/>
    </source>
</evidence>
<dbReference type="RefSeq" id="XP_014562605.1">
    <property type="nucleotide sequence ID" value="XM_014707119.1"/>
</dbReference>
<feature type="region of interest" description="Disordered" evidence="1">
    <location>
        <begin position="538"/>
        <end position="562"/>
    </location>
</feature>
<evidence type="ECO:0000259" key="2">
    <source>
        <dbReference type="Pfam" id="PF06985"/>
    </source>
</evidence>
<keyword evidence="4" id="KW-1185">Reference proteome</keyword>
<dbReference type="EMBL" id="KI968691">
    <property type="protein sequence ID" value="EUN33008.1"/>
    <property type="molecule type" value="Genomic_DNA"/>
</dbReference>
<gene>
    <name evidence="3" type="ORF">COCVIDRAFT_32510</name>
</gene>
<feature type="domain" description="Heterokaryon incompatibility" evidence="2">
    <location>
        <begin position="119"/>
        <end position="261"/>
    </location>
</feature>
<reference evidence="3 4" key="1">
    <citation type="journal article" date="2013" name="PLoS Genet.">
        <title>Comparative genome structure, secondary metabolite, and effector coding capacity across Cochliobolus pathogens.</title>
        <authorList>
            <person name="Condon B.J."/>
            <person name="Leng Y."/>
            <person name="Wu D."/>
            <person name="Bushley K.E."/>
            <person name="Ohm R.A."/>
            <person name="Otillar R."/>
            <person name="Martin J."/>
            <person name="Schackwitz W."/>
            <person name="Grimwood J."/>
            <person name="MohdZainudin N."/>
            <person name="Xue C."/>
            <person name="Wang R."/>
            <person name="Manning V.A."/>
            <person name="Dhillon B."/>
            <person name="Tu Z.J."/>
            <person name="Steffenson B.J."/>
            <person name="Salamov A."/>
            <person name="Sun H."/>
            <person name="Lowry S."/>
            <person name="LaButti K."/>
            <person name="Han J."/>
            <person name="Copeland A."/>
            <person name="Lindquist E."/>
            <person name="Barry K."/>
            <person name="Schmutz J."/>
            <person name="Baker S.E."/>
            <person name="Ciuffetti L.M."/>
            <person name="Grigoriev I.V."/>
            <person name="Zhong S."/>
            <person name="Turgeon B.G."/>
        </authorList>
    </citation>
    <scope>NUCLEOTIDE SEQUENCE [LARGE SCALE GENOMIC DNA]</scope>
    <source>
        <strain evidence="3 4">FI3</strain>
    </source>
</reference>
<evidence type="ECO:0000313" key="3">
    <source>
        <dbReference type="EMBL" id="EUN33008.1"/>
    </source>
</evidence>
<dbReference type="Pfam" id="PF06985">
    <property type="entry name" value="HET"/>
    <property type="match status" value="1"/>
</dbReference>
<dbReference type="HOGENOM" id="CLU_002639_6_0_1"/>
<dbReference type="PANTHER" id="PTHR33112:SF16">
    <property type="entry name" value="HETEROKARYON INCOMPATIBILITY DOMAIN-CONTAINING PROTEIN"/>
    <property type="match status" value="1"/>
</dbReference>
<name>W7ERJ9_BIPV3</name>
<dbReference type="Proteomes" id="UP000054337">
    <property type="component" value="Unassembled WGS sequence"/>
</dbReference>
<organism evidence="3 4">
    <name type="scientific">Bipolaris victoriae (strain FI3)</name>
    <name type="common">Victoria blight of oats agent</name>
    <name type="synonym">Cochliobolus victoriae</name>
    <dbReference type="NCBI Taxonomy" id="930091"/>
    <lineage>
        <taxon>Eukaryota</taxon>
        <taxon>Fungi</taxon>
        <taxon>Dikarya</taxon>
        <taxon>Ascomycota</taxon>
        <taxon>Pezizomycotina</taxon>
        <taxon>Dothideomycetes</taxon>
        <taxon>Pleosporomycetidae</taxon>
        <taxon>Pleosporales</taxon>
        <taxon>Pleosporineae</taxon>
        <taxon>Pleosporaceae</taxon>
        <taxon>Bipolaris</taxon>
    </lineage>
</organism>